<dbReference type="AlphaFoldDB" id="A0AAP0RTW5"/>
<feature type="compositionally biased region" description="Basic residues" evidence="11">
    <location>
        <begin position="474"/>
        <end position="483"/>
    </location>
</feature>
<dbReference type="InterPro" id="IPR016024">
    <property type="entry name" value="ARM-type_fold"/>
</dbReference>
<dbReference type="Pfam" id="PF20168">
    <property type="entry name" value="PDS5"/>
    <property type="match status" value="1"/>
</dbReference>
<comment type="caution">
    <text evidence="12">The sequence shown here is derived from an EMBL/GenBank/DDBJ whole genome shotgun (WGS) entry which is preliminary data.</text>
</comment>
<evidence type="ECO:0000256" key="7">
    <source>
        <dbReference type="ARBA" id="ARBA00023204"/>
    </source>
</evidence>
<gene>
    <name evidence="12" type="ORF">L1049_005186</name>
</gene>
<comment type="function">
    <text evidence="10">Cohesin cofactor dispensable during the meiotic division but playing an important role in DNA repair by homologous recombination (HR) probably by helping SMC5/SMC6 complex. Regulator of sister chromatid cohesion in mitosis which may stabilize cohesin complex association with chromatin. May couple sister chromatid cohesion during mitosis to DNA replication. Cohesion ensures that chromosome partitioning is accurate in both meiotic and mitotic cells and plays an important role in DNA repair.</text>
</comment>
<dbReference type="GO" id="GO:0035825">
    <property type="term" value="P:homologous recombination"/>
    <property type="evidence" value="ECO:0007669"/>
    <property type="project" value="UniProtKB-ARBA"/>
</dbReference>
<feature type="compositionally biased region" description="Basic and acidic residues" evidence="11">
    <location>
        <begin position="605"/>
        <end position="617"/>
    </location>
</feature>
<dbReference type="SUPFAM" id="SSF48371">
    <property type="entry name" value="ARM repeat"/>
    <property type="match status" value="1"/>
</dbReference>
<evidence type="ECO:0000256" key="1">
    <source>
        <dbReference type="ARBA" id="ARBA00004123"/>
    </source>
</evidence>
<dbReference type="GO" id="GO:0000785">
    <property type="term" value="C:chromatin"/>
    <property type="evidence" value="ECO:0007669"/>
    <property type="project" value="TreeGrafter"/>
</dbReference>
<dbReference type="PANTHER" id="PTHR12663">
    <property type="entry name" value="ANDROGEN INDUCED INHIBITOR OF PROLIFERATION AS3 / PDS5-RELATED"/>
    <property type="match status" value="1"/>
</dbReference>
<comment type="subcellular location">
    <subcellularLocation>
        <location evidence="1">Nucleus</location>
    </subcellularLocation>
</comment>
<feature type="compositionally biased region" description="Polar residues" evidence="11">
    <location>
        <begin position="451"/>
        <end position="465"/>
    </location>
</feature>
<feature type="compositionally biased region" description="Polar residues" evidence="11">
    <location>
        <begin position="484"/>
        <end position="495"/>
    </location>
</feature>
<proteinExistence type="inferred from homology"/>
<comment type="similarity">
    <text evidence="2">Belongs to the PDS5 family.</text>
</comment>
<evidence type="ECO:0000313" key="12">
    <source>
        <dbReference type="EMBL" id="KAK9282272.1"/>
    </source>
</evidence>
<name>A0AAP0RTW5_LIQFO</name>
<dbReference type="FunFam" id="2.30.30.140:FF:000033">
    <property type="entry name" value="Binding protein"/>
    <property type="match status" value="1"/>
</dbReference>
<evidence type="ECO:0000256" key="2">
    <source>
        <dbReference type="ARBA" id="ARBA00006254"/>
    </source>
</evidence>
<protein>
    <submittedName>
        <fullName evidence="12">Uncharacterized protein</fullName>
    </submittedName>
</protein>
<dbReference type="GO" id="GO:0007064">
    <property type="term" value="P:mitotic sister chromatid cohesion"/>
    <property type="evidence" value="ECO:0007669"/>
    <property type="project" value="InterPro"/>
</dbReference>
<dbReference type="Gene3D" id="2.30.30.140">
    <property type="match status" value="1"/>
</dbReference>
<feature type="compositionally biased region" description="Basic and acidic residues" evidence="11">
    <location>
        <begin position="563"/>
        <end position="572"/>
    </location>
</feature>
<evidence type="ECO:0000256" key="11">
    <source>
        <dbReference type="SAM" id="MobiDB-lite"/>
    </source>
</evidence>
<evidence type="ECO:0000256" key="4">
    <source>
        <dbReference type="ARBA" id="ARBA00022737"/>
    </source>
</evidence>
<feature type="region of interest" description="Disordered" evidence="11">
    <location>
        <begin position="414"/>
        <end position="500"/>
    </location>
</feature>
<feature type="compositionally biased region" description="Basic and acidic residues" evidence="11">
    <location>
        <begin position="728"/>
        <end position="753"/>
    </location>
</feature>
<keyword evidence="6" id="KW-0498">Mitosis</keyword>
<keyword evidence="8" id="KW-0539">Nucleus</keyword>
<evidence type="ECO:0000313" key="13">
    <source>
        <dbReference type="Proteomes" id="UP001415857"/>
    </source>
</evidence>
<evidence type="ECO:0000256" key="5">
    <source>
        <dbReference type="ARBA" id="ARBA00022763"/>
    </source>
</evidence>
<feature type="compositionally biased region" description="Basic and acidic residues" evidence="11">
    <location>
        <begin position="791"/>
        <end position="825"/>
    </location>
</feature>
<dbReference type="GO" id="GO:0009556">
    <property type="term" value="P:microsporogenesis"/>
    <property type="evidence" value="ECO:0007669"/>
    <property type="project" value="UniProtKB-ARBA"/>
</dbReference>
<evidence type="ECO:0000256" key="3">
    <source>
        <dbReference type="ARBA" id="ARBA00022618"/>
    </source>
</evidence>
<accession>A0AAP0RTW5</accession>
<dbReference type="GO" id="GO:0006281">
    <property type="term" value="P:DNA repair"/>
    <property type="evidence" value="ECO:0007669"/>
    <property type="project" value="UniProtKB-KW"/>
</dbReference>
<feature type="region of interest" description="Disordered" evidence="11">
    <location>
        <begin position="341"/>
        <end position="401"/>
    </location>
</feature>
<keyword evidence="4" id="KW-0677">Repeat</keyword>
<organism evidence="12 13">
    <name type="scientific">Liquidambar formosana</name>
    <name type="common">Formosan gum</name>
    <dbReference type="NCBI Taxonomy" id="63359"/>
    <lineage>
        <taxon>Eukaryota</taxon>
        <taxon>Viridiplantae</taxon>
        <taxon>Streptophyta</taxon>
        <taxon>Embryophyta</taxon>
        <taxon>Tracheophyta</taxon>
        <taxon>Spermatophyta</taxon>
        <taxon>Magnoliopsida</taxon>
        <taxon>eudicotyledons</taxon>
        <taxon>Gunneridae</taxon>
        <taxon>Pentapetalae</taxon>
        <taxon>Saxifragales</taxon>
        <taxon>Altingiaceae</taxon>
        <taxon>Liquidambar</taxon>
    </lineage>
</organism>
<evidence type="ECO:0000256" key="9">
    <source>
        <dbReference type="ARBA" id="ARBA00023306"/>
    </source>
</evidence>
<dbReference type="PANTHER" id="PTHR12663:SF69">
    <property type="entry name" value="SISTER CHROMATID COHESION PROTEIN PDS5 HOMOLOG E"/>
    <property type="match status" value="1"/>
</dbReference>
<keyword evidence="7" id="KW-0234">DNA repair</keyword>
<dbReference type="GO" id="GO:0051301">
    <property type="term" value="P:cell division"/>
    <property type="evidence" value="ECO:0007669"/>
    <property type="project" value="UniProtKB-KW"/>
</dbReference>
<keyword evidence="13" id="KW-1185">Reference proteome</keyword>
<dbReference type="GO" id="GO:0005634">
    <property type="term" value="C:nucleus"/>
    <property type="evidence" value="ECO:0007669"/>
    <property type="project" value="UniProtKB-SubCell"/>
</dbReference>
<evidence type="ECO:0000256" key="10">
    <source>
        <dbReference type="ARBA" id="ARBA00058864"/>
    </source>
</evidence>
<feature type="region of interest" description="Disordered" evidence="11">
    <location>
        <begin position="547"/>
        <end position="664"/>
    </location>
</feature>
<reference evidence="12 13" key="1">
    <citation type="journal article" date="2024" name="Plant J.">
        <title>Genome sequences and population genomics reveal climatic adaptation and genomic divergence between two closely related sweetgum species.</title>
        <authorList>
            <person name="Xu W.Q."/>
            <person name="Ren C.Q."/>
            <person name="Zhang X.Y."/>
            <person name="Comes H.P."/>
            <person name="Liu X.H."/>
            <person name="Li Y.G."/>
            <person name="Kettle C.J."/>
            <person name="Jalonen R."/>
            <person name="Gaisberger H."/>
            <person name="Ma Y.Z."/>
            <person name="Qiu Y.X."/>
        </authorList>
    </citation>
    <scope>NUCLEOTIDE SEQUENCE [LARGE SCALE GENOMIC DNA]</scope>
    <source>
        <strain evidence="12">Hangzhou</strain>
    </source>
</reference>
<evidence type="ECO:0000256" key="6">
    <source>
        <dbReference type="ARBA" id="ARBA00022776"/>
    </source>
</evidence>
<feature type="region of interest" description="Disordered" evidence="11">
    <location>
        <begin position="728"/>
        <end position="860"/>
    </location>
</feature>
<dbReference type="InterPro" id="IPR039776">
    <property type="entry name" value="Pds5"/>
</dbReference>
<dbReference type="SUPFAM" id="SSF63748">
    <property type="entry name" value="Tudor/PWWP/MBT"/>
    <property type="match status" value="1"/>
</dbReference>
<evidence type="ECO:0000256" key="8">
    <source>
        <dbReference type="ARBA" id="ARBA00023242"/>
    </source>
</evidence>
<keyword evidence="5" id="KW-0227">DNA damage</keyword>
<dbReference type="CDD" id="cd20404">
    <property type="entry name" value="Tudor_Agenet_AtEML-like"/>
    <property type="match status" value="1"/>
</dbReference>
<keyword evidence="9" id="KW-0131">Cell cycle</keyword>
<feature type="compositionally biased region" description="Basic residues" evidence="11">
    <location>
        <begin position="851"/>
        <end position="860"/>
    </location>
</feature>
<sequence>MASSSSSDRELEEQLFQFGNRLLNPPSSMDELLSLLDRLEINLFKVGQAPSRTMQDALLPSMKALISDELLRHEDTDVRVSVASCINEITRITAPDAPYEDEQMKEIFQLTVEAFGKLSHVSSHCYSKAVSILDTVAKVRSSLLMLDLECDTLVVEMFQHFLRAIRSNHPHAIFSDMEAIMCLVLEESEDISWELLCTLLESVKKENQNISPLSWKLGEKVIENCAAKLQPYLMEAVRSMGIALNDYAQIVASICQNESDTLEQHHVPGSVKQLAAENKLLDRTDSDEQYQVAEGLAPDAVCPGEVGSVLDGFNSMLGNDTSQTRNDDTFVDDIPLKKLERCRRTKQSKSTDARGNNEPDNLDSMKAVKSETGPETVRKKRGRRPNSLMNPEEGYDHSWISGRRKAPKVPCLRNSHDKVIGSSPSENPVSKAALPSAHGKEIEPQVFSDKIAQSETIAASSQSPNRCLPDGSHSKRVRRKKNRSMMNQDADQNSLPVPKGDLFSAQVEDVTPKPADAILRKENEGASDIQTEPQRHSNKNAIVAKTYGETTPASGDVVSMKEGPGDFEEKRLHPSVMNLSARDINEEGSSVQLTVGKKRRGRGRTTAEKNVTEESGYKKIVSGSTSKSSNENKNHLDKTPKTQSRRKCTPGREEASGMPHGVEDLNEQLVGKRVKVWWPKDKTFYEGVVDSFDAIKKKHKILYADGDEETLNLRTQRWELMLDDLLPDEGKQADLPSHDASCDMRGKKKEELKSVPSSKKKAVPSSKKVHSSSKRSGASAGKTVDGSTLDNSKDESLETDDKMKDGQISTEKLRSESLEAGKESKWNTPETDGTGKLSELADSGASLATSGKKRQRGMRI</sequence>
<keyword evidence="3" id="KW-0132">Cell division</keyword>
<dbReference type="EMBL" id="JBBPBK010000007">
    <property type="protein sequence ID" value="KAK9282272.1"/>
    <property type="molecule type" value="Genomic_DNA"/>
</dbReference>
<dbReference type="Proteomes" id="UP001415857">
    <property type="component" value="Unassembled WGS sequence"/>
</dbReference>
<feature type="compositionally biased region" description="Basic residues" evidence="11">
    <location>
        <begin position="758"/>
        <end position="773"/>
    </location>
</feature>
<feature type="compositionally biased region" description="Basic and acidic residues" evidence="11">
    <location>
        <begin position="630"/>
        <end position="640"/>
    </location>
</feature>